<sequence>MDVPRVGQLVCSHKGRDKGNYYLITEILDEKYVQVANGSTRKINQPKKKNIKHLKLYPHVDDDLGSRLNSGNTSNEKLVRSINRLLQEVEREE</sequence>
<evidence type="ECO:0000313" key="3">
    <source>
        <dbReference type="EMBL" id="RQD77449.1"/>
    </source>
</evidence>
<dbReference type="SUPFAM" id="SSF50104">
    <property type="entry name" value="Translation proteins SH3-like domain"/>
    <property type="match status" value="1"/>
</dbReference>
<gene>
    <name evidence="3" type="ORF">D5R97_02395</name>
</gene>
<dbReference type="Proteomes" id="UP000285138">
    <property type="component" value="Unassembled WGS sequence"/>
</dbReference>
<comment type="caution">
    <text evidence="3">The sequence shown here is derived from an EMBL/GenBank/DDBJ whole genome shotgun (WGS) entry which is preliminary data.</text>
</comment>
<dbReference type="AlphaFoldDB" id="A0A424YH80"/>
<evidence type="ECO:0000256" key="1">
    <source>
        <dbReference type="ARBA" id="ARBA00022980"/>
    </source>
</evidence>
<dbReference type="InterPro" id="IPR014722">
    <property type="entry name" value="Rib_uL2_dom2"/>
</dbReference>
<dbReference type="GO" id="GO:0005840">
    <property type="term" value="C:ribosome"/>
    <property type="evidence" value="ECO:0007669"/>
    <property type="project" value="UniProtKB-KW"/>
</dbReference>
<organism evidence="3 4">
    <name type="scientific">Candidatus Syntrophonatronum acetioxidans</name>
    <dbReference type="NCBI Taxonomy" id="1795816"/>
    <lineage>
        <taxon>Bacteria</taxon>
        <taxon>Bacillati</taxon>
        <taxon>Bacillota</taxon>
        <taxon>Clostridia</taxon>
        <taxon>Eubacteriales</taxon>
        <taxon>Syntrophomonadaceae</taxon>
        <taxon>Candidatus Syntrophonatronum</taxon>
    </lineage>
</organism>
<dbReference type="InterPro" id="IPR008991">
    <property type="entry name" value="Translation_prot_SH3-like_sf"/>
</dbReference>
<accession>A0A424YH80</accession>
<reference evidence="3 4" key="1">
    <citation type="submission" date="2018-08" db="EMBL/GenBank/DDBJ databases">
        <title>The metabolism and importance of syntrophic acetate oxidation coupled to methane or sulfide production in haloalkaline environments.</title>
        <authorList>
            <person name="Timmers P.H.A."/>
            <person name="Vavourakis C.D."/>
            <person name="Sorokin D.Y."/>
            <person name="Sinninghe Damste J.S."/>
            <person name="Muyzer G."/>
            <person name="Stams A.J.M."/>
            <person name="Plugge C.M."/>
        </authorList>
    </citation>
    <scope>NUCLEOTIDE SEQUENCE [LARGE SCALE GENOMIC DNA]</scope>
    <source>
        <strain evidence="3">MSAO_Bac1</strain>
    </source>
</reference>
<evidence type="ECO:0000313" key="4">
    <source>
        <dbReference type="Proteomes" id="UP000285138"/>
    </source>
</evidence>
<keyword evidence="2" id="KW-0687">Ribonucleoprotein</keyword>
<name>A0A424YH80_9FIRM</name>
<dbReference type="CDD" id="cd06088">
    <property type="entry name" value="KOW_RPL14"/>
    <property type="match status" value="1"/>
</dbReference>
<protein>
    <submittedName>
        <fullName evidence="3">RNA-binding protein</fullName>
    </submittedName>
</protein>
<proteinExistence type="predicted"/>
<dbReference type="Gene3D" id="2.30.30.30">
    <property type="match status" value="1"/>
</dbReference>
<dbReference type="GO" id="GO:1990904">
    <property type="term" value="C:ribonucleoprotein complex"/>
    <property type="evidence" value="ECO:0007669"/>
    <property type="project" value="UniProtKB-KW"/>
</dbReference>
<dbReference type="InterPro" id="IPR041985">
    <property type="entry name" value="Ribosomal_eL14_KOW"/>
</dbReference>
<evidence type="ECO:0000256" key="2">
    <source>
        <dbReference type="ARBA" id="ARBA00023274"/>
    </source>
</evidence>
<dbReference type="EMBL" id="QZAA01000067">
    <property type="protein sequence ID" value="RQD77449.1"/>
    <property type="molecule type" value="Genomic_DNA"/>
</dbReference>
<keyword evidence="1" id="KW-0689">Ribosomal protein</keyword>